<organism evidence="1 2">
    <name type="scientific">Eretmocerus hayati</name>
    <dbReference type="NCBI Taxonomy" id="131215"/>
    <lineage>
        <taxon>Eukaryota</taxon>
        <taxon>Metazoa</taxon>
        <taxon>Ecdysozoa</taxon>
        <taxon>Arthropoda</taxon>
        <taxon>Hexapoda</taxon>
        <taxon>Insecta</taxon>
        <taxon>Pterygota</taxon>
        <taxon>Neoptera</taxon>
        <taxon>Endopterygota</taxon>
        <taxon>Hymenoptera</taxon>
        <taxon>Apocrita</taxon>
        <taxon>Proctotrupomorpha</taxon>
        <taxon>Chalcidoidea</taxon>
        <taxon>Aphelinidae</taxon>
        <taxon>Aphelininae</taxon>
        <taxon>Eretmocerus</taxon>
    </lineage>
</organism>
<dbReference type="Proteomes" id="UP001239111">
    <property type="component" value="Chromosome 4"/>
</dbReference>
<comment type="caution">
    <text evidence="1">The sequence shown here is derived from an EMBL/GenBank/DDBJ whole genome shotgun (WGS) entry which is preliminary data.</text>
</comment>
<name>A0ACC2N9C6_9HYME</name>
<protein>
    <submittedName>
        <fullName evidence="1">Uncharacterized protein</fullName>
    </submittedName>
</protein>
<reference evidence="1" key="1">
    <citation type="submission" date="2023-04" db="EMBL/GenBank/DDBJ databases">
        <title>A chromosome-level genome assembly of the parasitoid wasp Eretmocerus hayati.</title>
        <authorList>
            <person name="Zhong Y."/>
            <person name="Liu S."/>
            <person name="Liu Y."/>
        </authorList>
    </citation>
    <scope>NUCLEOTIDE SEQUENCE</scope>
    <source>
        <strain evidence="1">ZJU_SS_LIU_2023</strain>
    </source>
</reference>
<accession>A0ACC2N9C6</accession>
<evidence type="ECO:0000313" key="2">
    <source>
        <dbReference type="Proteomes" id="UP001239111"/>
    </source>
</evidence>
<evidence type="ECO:0000313" key="1">
    <source>
        <dbReference type="EMBL" id="KAJ8667687.1"/>
    </source>
</evidence>
<dbReference type="EMBL" id="CM056744">
    <property type="protein sequence ID" value="KAJ8667687.1"/>
    <property type="molecule type" value="Genomic_DNA"/>
</dbReference>
<keyword evidence="2" id="KW-1185">Reference proteome</keyword>
<gene>
    <name evidence="1" type="ORF">QAD02_009350</name>
</gene>
<sequence>MIERKKCRVRDNFITPINLTDVPADPTTVKSVEKQSLSPEPKKESPLSRALLIKLNEINYHILNPKGLKIVRMRDCADVKHDQRGLLQLPFLNDLASGRSLTDATMDATLRFKNRFLKQLGLIIVRKEQCPGLGEPSFSLISEKMKTDRAKIKDLLKRILSALGQPGH</sequence>
<proteinExistence type="predicted"/>